<organism evidence="1 2">
    <name type="scientific">Lipomyces kononenkoae</name>
    <name type="common">Yeast</name>
    <dbReference type="NCBI Taxonomy" id="34357"/>
    <lineage>
        <taxon>Eukaryota</taxon>
        <taxon>Fungi</taxon>
        <taxon>Dikarya</taxon>
        <taxon>Ascomycota</taxon>
        <taxon>Saccharomycotina</taxon>
        <taxon>Lipomycetes</taxon>
        <taxon>Lipomycetales</taxon>
        <taxon>Lipomycetaceae</taxon>
        <taxon>Lipomyces</taxon>
    </lineage>
</organism>
<comment type="caution">
    <text evidence="1">The sequence shown here is derived from an EMBL/GenBank/DDBJ whole genome shotgun (WGS) entry which is preliminary data.</text>
</comment>
<protein>
    <submittedName>
        <fullName evidence="1">Uncharacterized protein</fullName>
    </submittedName>
</protein>
<proteinExistence type="predicted"/>
<sequence length="361" mass="40036">MREATYEVHSSYSLLTNQYSDDLPALYPVMVDPTNTSDTSGSVSASDQTKSQSSSTSEHSSSNVTYMKVPSLIKILFDQFPLVKYAESSLPSACIFPTPSEKIGTVFVQDITDDSIYPQSIQLLSILKLSGIFDRFTTIPSSSHAAPKSGTVPYIFLPSRPKVKSDLLPRTIYPESKVFYLWLASIAPSFPEFDYAGQSPLLSLIDVRIRDAWVLTLYLYPVNYESIFIPRLSQAYSQSDASASILPRILAYTTLHDAQQLLRQSTGVPSITETIQRSIIANAEEALDAFANLLVDSGKPYLDGDDPGVLDAALYGYIEPILRLDIRNRKGDAQAELKTLVTARNILVEWAERIHDRVCNL</sequence>
<dbReference type="EMBL" id="MU971407">
    <property type="protein sequence ID" value="KAK9235703.1"/>
    <property type="molecule type" value="Genomic_DNA"/>
</dbReference>
<name>A0ACC3SVN5_LIPKO</name>
<evidence type="ECO:0000313" key="2">
    <source>
        <dbReference type="Proteomes" id="UP001433508"/>
    </source>
</evidence>
<keyword evidence="2" id="KW-1185">Reference proteome</keyword>
<dbReference type="Proteomes" id="UP001433508">
    <property type="component" value="Unassembled WGS sequence"/>
</dbReference>
<reference evidence="2" key="1">
    <citation type="journal article" date="2024" name="Front. Bioeng. Biotechnol.">
        <title>Genome-scale model development and genomic sequencing of the oleaginous clade Lipomyces.</title>
        <authorList>
            <person name="Czajka J.J."/>
            <person name="Han Y."/>
            <person name="Kim J."/>
            <person name="Mondo S.J."/>
            <person name="Hofstad B.A."/>
            <person name="Robles A."/>
            <person name="Haridas S."/>
            <person name="Riley R."/>
            <person name="LaButti K."/>
            <person name="Pangilinan J."/>
            <person name="Andreopoulos W."/>
            <person name="Lipzen A."/>
            <person name="Yan J."/>
            <person name="Wang M."/>
            <person name="Ng V."/>
            <person name="Grigoriev I.V."/>
            <person name="Spatafora J.W."/>
            <person name="Magnuson J.K."/>
            <person name="Baker S.E."/>
            <person name="Pomraning K.R."/>
        </authorList>
    </citation>
    <scope>NUCLEOTIDE SEQUENCE [LARGE SCALE GENOMIC DNA]</scope>
    <source>
        <strain evidence="2">CBS 7786</strain>
    </source>
</reference>
<gene>
    <name evidence="1" type="ORF">V1525DRAFT_434462</name>
</gene>
<evidence type="ECO:0000313" key="1">
    <source>
        <dbReference type="EMBL" id="KAK9235703.1"/>
    </source>
</evidence>
<accession>A0ACC3SVN5</accession>